<gene>
    <name evidence="3" type="ORF">AMP9_1060</name>
    <name evidence="4" type="ORF">BRI6_1058</name>
    <name evidence="5" type="ORF">BRI9_1112</name>
    <name evidence="7" type="ORF">IVO3_1109</name>
    <name evidence="6" type="ORF">RAN3_0979</name>
    <name evidence="8" type="ORF">RAN7_1048</name>
</gene>
<dbReference type="InterPro" id="IPR019251">
    <property type="entry name" value="DUF2231_TM"/>
</dbReference>
<reference evidence="3" key="1">
    <citation type="submission" date="2019-03" db="EMBL/GenBank/DDBJ databases">
        <authorList>
            <person name="Danneels B."/>
        </authorList>
    </citation>
    <scope>NUCLEOTIDE SEQUENCE</scope>
</reference>
<keyword evidence="1" id="KW-1133">Transmembrane helix</keyword>
<evidence type="ECO:0000313" key="3">
    <source>
        <dbReference type="EMBL" id="VFR16213.1"/>
    </source>
</evidence>
<dbReference type="Pfam" id="PF09990">
    <property type="entry name" value="DUF2231"/>
    <property type="match status" value="1"/>
</dbReference>
<keyword evidence="1" id="KW-0812">Transmembrane</keyword>
<accession>A0A484NRK4</accession>
<proteinExistence type="predicted"/>
<evidence type="ECO:0000313" key="5">
    <source>
        <dbReference type="EMBL" id="VFR86339.1"/>
    </source>
</evidence>
<dbReference type="EMBL" id="CAADIK010000065">
    <property type="protein sequence ID" value="VFR86339.1"/>
    <property type="molecule type" value="Genomic_DNA"/>
</dbReference>
<dbReference type="AlphaFoldDB" id="A0A484NRK4"/>
<feature type="transmembrane region" description="Helical" evidence="1">
    <location>
        <begin position="123"/>
        <end position="143"/>
    </location>
</feature>
<sequence length="165" mass="17511">MEHFRKPPPVGTTTQVAIARHPMHPMLVTFPIAFLTGALATDIAFLLLADPFWARVSLWLLGMGALMGIAAGIAGTVELLSIAGIRRRAVGWSHFVAAVMLLSVGGINWYLRAVPGGAEHTVPLMGLYLSALGAALVGIAGWLGGKLVFEHQVGIHDEEEAPMEP</sequence>
<evidence type="ECO:0000259" key="2">
    <source>
        <dbReference type="Pfam" id="PF09990"/>
    </source>
</evidence>
<protein>
    <recommendedName>
        <fullName evidence="2">DUF2231 domain-containing protein</fullName>
    </recommendedName>
</protein>
<organism evidence="3">
    <name type="scientific">plant metagenome</name>
    <dbReference type="NCBI Taxonomy" id="1297885"/>
    <lineage>
        <taxon>unclassified sequences</taxon>
        <taxon>metagenomes</taxon>
        <taxon>organismal metagenomes</taxon>
    </lineage>
</organism>
<dbReference type="EMBL" id="CAADIO010000028">
    <property type="protein sequence ID" value="VFR92540.1"/>
    <property type="molecule type" value="Genomic_DNA"/>
</dbReference>
<feature type="transmembrane region" description="Helical" evidence="1">
    <location>
        <begin position="92"/>
        <end position="111"/>
    </location>
</feature>
<dbReference type="EMBL" id="CAADIP010000067">
    <property type="protein sequence ID" value="VFR98614.1"/>
    <property type="molecule type" value="Genomic_DNA"/>
</dbReference>
<dbReference type="EMBL" id="CAADHY010000005">
    <property type="protein sequence ID" value="VFR16213.1"/>
    <property type="molecule type" value="Genomic_DNA"/>
</dbReference>
<dbReference type="EMBL" id="CAADIZ010000038">
    <property type="protein sequence ID" value="VFS26496.1"/>
    <property type="molecule type" value="Genomic_DNA"/>
</dbReference>
<keyword evidence="1" id="KW-0472">Membrane</keyword>
<evidence type="ECO:0000256" key="1">
    <source>
        <dbReference type="SAM" id="Phobius"/>
    </source>
</evidence>
<evidence type="ECO:0000313" key="6">
    <source>
        <dbReference type="EMBL" id="VFR92540.1"/>
    </source>
</evidence>
<feature type="domain" description="DUF2231" evidence="2">
    <location>
        <begin position="20"/>
        <end position="155"/>
    </location>
</feature>
<feature type="transmembrane region" description="Helical" evidence="1">
    <location>
        <begin position="27"/>
        <end position="47"/>
    </location>
</feature>
<evidence type="ECO:0000313" key="7">
    <source>
        <dbReference type="EMBL" id="VFR98614.1"/>
    </source>
</evidence>
<evidence type="ECO:0000313" key="8">
    <source>
        <dbReference type="EMBL" id="VFS26496.1"/>
    </source>
</evidence>
<dbReference type="EMBL" id="CAADII010000029">
    <property type="protein sequence ID" value="VFR54477.1"/>
    <property type="molecule type" value="Genomic_DNA"/>
</dbReference>
<name>A0A484NRK4_9ZZZZ</name>
<feature type="transmembrane region" description="Helical" evidence="1">
    <location>
        <begin position="59"/>
        <end position="80"/>
    </location>
</feature>
<evidence type="ECO:0000313" key="4">
    <source>
        <dbReference type="EMBL" id="VFR54477.1"/>
    </source>
</evidence>